<dbReference type="Pfam" id="PF05721">
    <property type="entry name" value="PhyH"/>
    <property type="match status" value="1"/>
</dbReference>
<sequence length="268" mass="29049">MLLPLDPNALHEAQTRLDRLGYALVRAAFDPVAITAEVDWAIEKGCGSGFRLESERLTVTASYVPMTTAETRASLALLLSGAPLAGQMLGRPVIPFRAKGTVYSQETSWHRDTYLDISAVSLLAYLDPLDAETGALRVLPGSHRESEAGPPIDDRSQAEILSTLPGDLIVLNERTRHASAGGAIRRQWRADYVAIPETPQEEEIVKAYAAATFSPGWDGGYDVSRFPSFGRGLQEALDPRSLAVLERCGALAAAEEEEDFVRATRGRA</sequence>
<dbReference type="SUPFAM" id="SSF51197">
    <property type="entry name" value="Clavaminate synthase-like"/>
    <property type="match status" value="1"/>
</dbReference>
<dbReference type="EMBL" id="CP024923">
    <property type="protein sequence ID" value="ATY32171.1"/>
    <property type="molecule type" value="Genomic_DNA"/>
</dbReference>
<dbReference type="KEGG" id="sphc:CVN68_09435"/>
<evidence type="ECO:0008006" key="3">
    <source>
        <dbReference type="Google" id="ProtNLM"/>
    </source>
</evidence>
<evidence type="ECO:0000313" key="2">
    <source>
        <dbReference type="Proteomes" id="UP000229081"/>
    </source>
</evidence>
<reference evidence="1 2" key="1">
    <citation type="submission" date="2017-11" db="EMBL/GenBank/DDBJ databases">
        <title>Complete genome sequence of Sphingomonas sp. Strain Cra20, a psychrotolerant potential plant growth promoting rhizobacteria.</title>
        <authorList>
            <person name="Luo Y."/>
        </authorList>
    </citation>
    <scope>NUCLEOTIDE SEQUENCE [LARGE SCALE GENOMIC DNA]</scope>
    <source>
        <strain evidence="1 2">Cra20</strain>
    </source>
</reference>
<dbReference type="Proteomes" id="UP000229081">
    <property type="component" value="Chromosome"/>
</dbReference>
<gene>
    <name evidence="1" type="ORF">CVN68_09435</name>
</gene>
<evidence type="ECO:0000313" key="1">
    <source>
        <dbReference type="EMBL" id="ATY32171.1"/>
    </source>
</evidence>
<dbReference type="InterPro" id="IPR008775">
    <property type="entry name" value="Phytyl_CoA_dOase-like"/>
</dbReference>
<keyword evidence="2" id="KW-1185">Reference proteome</keyword>
<dbReference type="RefSeq" id="WP_100281980.1">
    <property type="nucleotide sequence ID" value="NZ_CP024923.1"/>
</dbReference>
<dbReference type="AlphaFoldDB" id="A0A2K8MLT9"/>
<protein>
    <recommendedName>
        <fullName evidence="3">Phytanoyl-CoA dioxygenase</fullName>
    </recommendedName>
</protein>
<name>A0A2K8MLT9_9SPHN</name>
<dbReference type="Gene3D" id="2.60.120.620">
    <property type="entry name" value="q2cbj1_9rhob like domain"/>
    <property type="match status" value="1"/>
</dbReference>
<proteinExistence type="predicted"/>
<dbReference type="GO" id="GO:0016706">
    <property type="term" value="F:2-oxoglutarate-dependent dioxygenase activity"/>
    <property type="evidence" value="ECO:0007669"/>
    <property type="project" value="UniProtKB-ARBA"/>
</dbReference>
<accession>A0A2K8MLT9</accession>
<organism evidence="1 2">
    <name type="scientific">Sphingomonas psychrotolerans</name>
    <dbReference type="NCBI Taxonomy" id="1327635"/>
    <lineage>
        <taxon>Bacteria</taxon>
        <taxon>Pseudomonadati</taxon>
        <taxon>Pseudomonadota</taxon>
        <taxon>Alphaproteobacteria</taxon>
        <taxon>Sphingomonadales</taxon>
        <taxon>Sphingomonadaceae</taxon>
        <taxon>Sphingomonas</taxon>
    </lineage>
</organism>